<dbReference type="Proteomes" id="UP001165289">
    <property type="component" value="Unassembled WGS sequence"/>
</dbReference>
<dbReference type="InterPro" id="IPR058584">
    <property type="entry name" value="IMB1_TNPO1-like_TPR"/>
</dbReference>
<keyword evidence="1" id="KW-0677">Repeat</keyword>
<dbReference type="AlphaFoldDB" id="A0AAV7JVK6"/>
<dbReference type="EMBL" id="JAKMXF010000296">
    <property type="protein sequence ID" value="KAI6652949.1"/>
    <property type="molecule type" value="Genomic_DNA"/>
</dbReference>
<dbReference type="InterPro" id="IPR011989">
    <property type="entry name" value="ARM-like"/>
</dbReference>
<proteinExistence type="predicted"/>
<gene>
    <name evidence="3" type="ORF">LOD99_4026</name>
</gene>
<comment type="caution">
    <text evidence="3">The sequence shown here is derived from an EMBL/GenBank/DDBJ whole genome shotgun (WGS) entry which is preliminary data.</text>
</comment>
<reference evidence="3 4" key="1">
    <citation type="journal article" date="2023" name="BMC Biol.">
        <title>The compact genome of the sponge Oopsacas minuta (Hexactinellida) is lacking key metazoan core genes.</title>
        <authorList>
            <person name="Santini S."/>
            <person name="Schenkelaars Q."/>
            <person name="Jourda C."/>
            <person name="Duchesne M."/>
            <person name="Belahbib H."/>
            <person name="Rocher C."/>
            <person name="Selva M."/>
            <person name="Riesgo A."/>
            <person name="Vervoort M."/>
            <person name="Leys S.P."/>
            <person name="Kodjabachian L."/>
            <person name="Le Bivic A."/>
            <person name="Borchiellini C."/>
            <person name="Claverie J.M."/>
            <person name="Renard E."/>
        </authorList>
    </citation>
    <scope>NUCLEOTIDE SEQUENCE [LARGE SCALE GENOMIC DNA]</scope>
    <source>
        <strain evidence="3">SPO-2</strain>
    </source>
</reference>
<evidence type="ECO:0000313" key="3">
    <source>
        <dbReference type="EMBL" id="KAI6652949.1"/>
    </source>
</evidence>
<dbReference type="Gene3D" id="1.25.10.10">
    <property type="entry name" value="Leucine-rich Repeat Variant"/>
    <property type="match status" value="1"/>
</dbReference>
<keyword evidence="4" id="KW-1185">Reference proteome</keyword>
<protein>
    <submittedName>
        <fullName evidence="3">Importin subunit beta-1-like</fullName>
    </submittedName>
</protein>
<evidence type="ECO:0000259" key="2">
    <source>
        <dbReference type="Pfam" id="PF25574"/>
    </source>
</evidence>
<dbReference type="SUPFAM" id="SSF48371">
    <property type="entry name" value="ARM repeat"/>
    <property type="match status" value="1"/>
</dbReference>
<organism evidence="3 4">
    <name type="scientific">Oopsacas minuta</name>
    <dbReference type="NCBI Taxonomy" id="111878"/>
    <lineage>
        <taxon>Eukaryota</taxon>
        <taxon>Metazoa</taxon>
        <taxon>Porifera</taxon>
        <taxon>Hexactinellida</taxon>
        <taxon>Hexasterophora</taxon>
        <taxon>Lyssacinosida</taxon>
        <taxon>Leucopsacidae</taxon>
        <taxon>Oopsacas</taxon>
    </lineage>
</organism>
<sequence length="178" mass="19609">MRSEGFTLGSDQEVRVDIVRLMLDDKMAGILSEAGGASCQLCKATHKELSDRRMCEELPEVVIQHSTLQSLLQALLDGLASVPRVATNTCWAFISLAEAAYNIVLLGDEDDPESYALSQVYEELVTKLLNCTERNESTLSNLKSAAYETLIEVLYYTNSFTISSNSIGSNIVYSDHCL</sequence>
<evidence type="ECO:0000313" key="4">
    <source>
        <dbReference type="Proteomes" id="UP001165289"/>
    </source>
</evidence>
<name>A0AAV7JVK6_9METZ</name>
<feature type="domain" description="Importin subunit beta-1/Transportin-1-like TPR repeats" evidence="2">
    <location>
        <begin position="71"/>
        <end position="157"/>
    </location>
</feature>
<evidence type="ECO:0000256" key="1">
    <source>
        <dbReference type="ARBA" id="ARBA00022737"/>
    </source>
</evidence>
<dbReference type="Pfam" id="PF25574">
    <property type="entry name" value="TPR_IMB1"/>
    <property type="match status" value="1"/>
</dbReference>
<dbReference type="InterPro" id="IPR016024">
    <property type="entry name" value="ARM-type_fold"/>
</dbReference>
<accession>A0AAV7JVK6</accession>